<accession>A0A8X6LIA4</accession>
<comment type="caution">
    <text evidence="1">The sequence shown here is derived from an EMBL/GenBank/DDBJ whole genome shotgun (WGS) entry which is preliminary data.</text>
</comment>
<sequence length="107" mass="11724">MDQVSDLPGVPTGIASASLLLYKPEMLIFDFDAGFTNFGVVLRRVFTTSRRCDLNQAIYSKKIQPYSNSIILSIATSATAKAGAKLKMYHAARTDSDTLFPSTSKRL</sequence>
<dbReference type="Proteomes" id="UP000887116">
    <property type="component" value="Unassembled WGS sequence"/>
</dbReference>
<keyword evidence="2" id="KW-1185">Reference proteome</keyword>
<organism evidence="1 2">
    <name type="scientific">Trichonephila clavata</name>
    <name type="common">Joro spider</name>
    <name type="synonym">Nephila clavata</name>
    <dbReference type="NCBI Taxonomy" id="2740835"/>
    <lineage>
        <taxon>Eukaryota</taxon>
        <taxon>Metazoa</taxon>
        <taxon>Ecdysozoa</taxon>
        <taxon>Arthropoda</taxon>
        <taxon>Chelicerata</taxon>
        <taxon>Arachnida</taxon>
        <taxon>Araneae</taxon>
        <taxon>Araneomorphae</taxon>
        <taxon>Entelegynae</taxon>
        <taxon>Araneoidea</taxon>
        <taxon>Nephilidae</taxon>
        <taxon>Trichonephila</taxon>
    </lineage>
</organism>
<protein>
    <submittedName>
        <fullName evidence="1">Uncharacterized protein</fullName>
    </submittedName>
</protein>
<proteinExistence type="predicted"/>
<evidence type="ECO:0000313" key="2">
    <source>
        <dbReference type="Proteomes" id="UP000887116"/>
    </source>
</evidence>
<name>A0A8X6LIA4_TRICU</name>
<dbReference type="AlphaFoldDB" id="A0A8X6LIA4"/>
<evidence type="ECO:0000313" key="1">
    <source>
        <dbReference type="EMBL" id="GFR09387.1"/>
    </source>
</evidence>
<reference evidence="1" key="1">
    <citation type="submission" date="2020-07" db="EMBL/GenBank/DDBJ databases">
        <title>Multicomponent nature underlies the extraordinary mechanical properties of spider dragline silk.</title>
        <authorList>
            <person name="Kono N."/>
            <person name="Nakamura H."/>
            <person name="Mori M."/>
            <person name="Yoshida Y."/>
            <person name="Ohtoshi R."/>
            <person name="Malay A.D."/>
            <person name="Moran D.A.P."/>
            <person name="Tomita M."/>
            <person name="Numata K."/>
            <person name="Arakawa K."/>
        </authorList>
    </citation>
    <scope>NUCLEOTIDE SEQUENCE</scope>
</reference>
<dbReference type="EMBL" id="BMAO01016540">
    <property type="protein sequence ID" value="GFR09387.1"/>
    <property type="molecule type" value="Genomic_DNA"/>
</dbReference>
<gene>
    <name evidence="1" type="ORF">TNCT_400821</name>
</gene>